<dbReference type="InterPro" id="IPR029055">
    <property type="entry name" value="Ntn_hydrolases_N"/>
</dbReference>
<dbReference type="Proteomes" id="UP000190092">
    <property type="component" value="Unassembled WGS sequence"/>
</dbReference>
<feature type="binding site" evidence="10">
    <location>
        <position position="443"/>
    </location>
    <ligand>
        <name>L-glutamate</name>
        <dbReference type="ChEBI" id="CHEBI:29985"/>
    </ligand>
</feature>
<accession>A0A1T4KZ56</accession>
<evidence type="ECO:0000256" key="10">
    <source>
        <dbReference type="PIRSR" id="PIRSR600101-2"/>
    </source>
</evidence>
<dbReference type="AlphaFoldDB" id="A0A1T4KZ56"/>
<dbReference type="InterPro" id="IPR043138">
    <property type="entry name" value="GGT_lsub"/>
</dbReference>
<organism evidence="12 13">
    <name type="scientific">Enhydrobacter aerosaccus</name>
    <dbReference type="NCBI Taxonomy" id="225324"/>
    <lineage>
        <taxon>Bacteria</taxon>
        <taxon>Pseudomonadati</taxon>
        <taxon>Pseudomonadota</taxon>
        <taxon>Alphaproteobacteria</taxon>
        <taxon>Hyphomicrobiales</taxon>
        <taxon>Enhydrobacter</taxon>
    </lineage>
</organism>
<dbReference type="PANTHER" id="PTHR43199:SF1">
    <property type="entry name" value="GLUTATHIONE HYDROLASE PROENZYME"/>
    <property type="match status" value="1"/>
</dbReference>
<comment type="subunit">
    <text evidence="11">This enzyme consists of two polypeptide chains, which are synthesized in precursor form from a single polypeptide.</text>
</comment>
<evidence type="ECO:0000313" key="13">
    <source>
        <dbReference type="Proteomes" id="UP000190092"/>
    </source>
</evidence>
<dbReference type="Gene3D" id="1.10.246.130">
    <property type="match status" value="1"/>
</dbReference>
<dbReference type="InterPro" id="IPR000101">
    <property type="entry name" value="GGT_peptidase"/>
</dbReference>
<dbReference type="STRING" id="225324.SAMN02745126_01256"/>
<evidence type="ECO:0000256" key="2">
    <source>
        <dbReference type="ARBA" id="ARBA00001089"/>
    </source>
</evidence>
<name>A0A1T4KZ56_9HYPH</name>
<dbReference type="GO" id="GO:0036374">
    <property type="term" value="F:glutathione hydrolase activity"/>
    <property type="evidence" value="ECO:0007669"/>
    <property type="project" value="UniProtKB-UniRule"/>
</dbReference>
<keyword evidence="11" id="KW-0317">Glutathione biosynthesis</keyword>
<feature type="active site" description="Nucleophile" evidence="9">
    <location>
        <position position="362"/>
    </location>
</feature>
<evidence type="ECO:0000313" key="12">
    <source>
        <dbReference type="EMBL" id="SJZ47744.1"/>
    </source>
</evidence>
<evidence type="ECO:0000256" key="8">
    <source>
        <dbReference type="ARBA" id="ARBA00047417"/>
    </source>
</evidence>
<dbReference type="InterPro" id="IPR043137">
    <property type="entry name" value="GGT_ssub_C"/>
</dbReference>
<dbReference type="PANTHER" id="PTHR43199">
    <property type="entry name" value="GLUTATHIONE HYDROLASE"/>
    <property type="match status" value="1"/>
</dbReference>
<dbReference type="EC" id="3.4.19.13" evidence="11"/>
<proteinExistence type="inferred from homology"/>
<dbReference type="UniPathway" id="UPA00204"/>
<comment type="catalytic activity">
    <reaction evidence="8 11">
        <text>an N-terminal (5-L-glutamyl)-[peptide] + an alpha-amino acid = 5-L-glutamyl amino acid + an N-terminal L-alpha-aminoacyl-[peptide]</text>
        <dbReference type="Rhea" id="RHEA:23904"/>
        <dbReference type="Rhea" id="RHEA-COMP:9780"/>
        <dbReference type="Rhea" id="RHEA-COMP:9795"/>
        <dbReference type="ChEBI" id="CHEBI:77644"/>
        <dbReference type="ChEBI" id="CHEBI:78597"/>
        <dbReference type="ChEBI" id="CHEBI:78599"/>
        <dbReference type="ChEBI" id="CHEBI:78608"/>
        <dbReference type="EC" id="2.3.2.2"/>
    </reaction>
</comment>
<comment type="catalytic activity">
    <reaction evidence="1 11">
        <text>an S-substituted glutathione + H2O = an S-substituted L-cysteinylglycine + L-glutamate</text>
        <dbReference type="Rhea" id="RHEA:59468"/>
        <dbReference type="ChEBI" id="CHEBI:15377"/>
        <dbReference type="ChEBI" id="CHEBI:29985"/>
        <dbReference type="ChEBI" id="CHEBI:90779"/>
        <dbReference type="ChEBI" id="CHEBI:143103"/>
        <dbReference type="EC" id="3.4.19.13"/>
    </reaction>
</comment>
<evidence type="ECO:0000256" key="3">
    <source>
        <dbReference type="ARBA" id="ARBA00009381"/>
    </source>
</evidence>
<comment type="pathway">
    <text evidence="11">Sulfur metabolism; glutathione metabolism.</text>
</comment>
<dbReference type="InterPro" id="IPR051792">
    <property type="entry name" value="GGT_bact"/>
</dbReference>
<dbReference type="Gene3D" id="3.60.20.40">
    <property type="match status" value="1"/>
</dbReference>
<dbReference type="SUPFAM" id="SSF56235">
    <property type="entry name" value="N-terminal nucleophile aminohydrolases (Ntn hydrolases)"/>
    <property type="match status" value="1"/>
</dbReference>
<protein>
    <recommendedName>
        <fullName evidence="11">Glutathione hydrolase proenzyme</fullName>
        <ecNumber evidence="11">2.3.2.2</ecNumber>
        <ecNumber evidence="11">3.4.19.13</ecNumber>
    </recommendedName>
    <component>
        <recommendedName>
            <fullName evidence="11">Glutathione hydrolase large chain</fullName>
        </recommendedName>
    </component>
    <component>
        <recommendedName>
            <fullName evidence="11">Glutathione hydrolase small chain</fullName>
        </recommendedName>
    </component>
</protein>
<evidence type="ECO:0000256" key="6">
    <source>
        <dbReference type="ARBA" id="ARBA00023145"/>
    </source>
</evidence>
<dbReference type="GO" id="GO:0103068">
    <property type="term" value="F:leukotriene C4 gamma-glutamyl transferase activity"/>
    <property type="evidence" value="ECO:0007669"/>
    <property type="project" value="UniProtKB-EC"/>
</dbReference>
<evidence type="ECO:0000256" key="9">
    <source>
        <dbReference type="PIRSR" id="PIRSR600101-1"/>
    </source>
</evidence>
<comment type="similarity">
    <text evidence="3 11">Belongs to the gamma-glutamyltransferase family.</text>
</comment>
<dbReference type="GO" id="GO:0006751">
    <property type="term" value="P:glutathione catabolic process"/>
    <property type="evidence" value="ECO:0007669"/>
    <property type="project" value="UniProtKB-UniRule"/>
</dbReference>
<evidence type="ECO:0000256" key="1">
    <source>
        <dbReference type="ARBA" id="ARBA00001049"/>
    </source>
</evidence>
<dbReference type="EMBL" id="FUWJ01000001">
    <property type="protein sequence ID" value="SJZ47744.1"/>
    <property type="molecule type" value="Genomic_DNA"/>
</dbReference>
<gene>
    <name evidence="12" type="ORF">SAMN02745126_01256</name>
</gene>
<evidence type="ECO:0000256" key="4">
    <source>
        <dbReference type="ARBA" id="ARBA00022679"/>
    </source>
</evidence>
<keyword evidence="13" id="KW-1185">Reference proteome</keyword>
<keyword evidence="6 11" id="KW-0865">Zymogen</keyword>
<comment type="catalytic activity">
    <reaction evidence="2 11">
        <text>glutathione + H2O = L-cysteinylglycine + L-glutamate</text>
        <dbReference type="Rhea" id="RHEA:28807"/>
        <dbReference type="ChEBI" id="CHEBI:15377"/>
        <dbReference type="ChEBI" id="CHEBI:29985"/>
        <dbReference type="ChEBI" id="CHEBI:57925"/>
        <dbReference type="ChEBI" id="CHEBI:61694"/>
        <dbReference type="EC" id="3.4.19.13"/>
    </reaction>
</comment>
<dbReference type="NCBIfam" id="TIGR00066">
    <property type="entry name" value="g_glut_trans"/>
    <property type="match status" value="1"/>
</dbReference>
<evidence type="ECO:0000256" key="11">
    <source>
        <dbReference type="RuleBase" id="RU368036"/>
    </source>
</evidence>
<feature type="binding site" evidence="10">
    <location>
        <begin position="421"/>
        <end position="422"/>
    </location>
    <ligand>
        <name>L-glutamate</name>
        <dbReference type="ChEBI" id="CHEBI:29985"/>
    </ligand>
</feature>
<keyword evidence="4 11" id="KW-0808">Transferase</keyword>
<evidence type="ECO:0000256" key="5">
    <source>
        <dbReference type="ARBA" id="ARBA00022801"/>
    </source>
</evidence>
<dbReference type="PRINTS" id="PR01210">
    <property type="entry name" value="GGTRANSPTASE"/>
</dbReference>
<evidence type="ECO:0000256" key="7">
    <source>
        <dbReference type="ARBA" id="ARBA00023315"/>
    </source>
</evidence>
<keyword evidence="5 11" id="KW-0378">Hydrolase</keyword>
<comment type="PTM">
    <text evidence="11">Cleaved by autocatalysis into a large and a small subunit.</text>
</comment>
<keyword evidence="7 11" id="KW-0012">Acyltransferase</keyword>
<reference evidence="13" key="1">
    <citation type="submission" date="2017-02" db="EMBL/GenBank/DDBJ databases">
        <authorList>
            <person name="Varghese N."/>
            <person name="Submissions S."/>
        </authorList>
    </citation>
    <scope>NUCLEOTIDE SEQUENCE [LARGE SCALE GENOMIC DNA]</scope>
    <source>
        <strain evidence="13">ATCC 27094</strain>
    </source>
</reference>
<dbReference type="GO" id="GO:0006750">
    <property type="term" value="P:glutathione biosynthetic process"/>
    <property type="evidence" value="ECO:0007669"/>
    <property type="project" value="UniProtKB-KW"/>
</dbReference>
<sequence length="538" mass="58239">MRYHKQAMIVAPQPEATEAGADVLREGGNAVDAGIACALVQGVVDPQMCGIAGFGSCGIYMPGKNFHGYIDAHAPAPLAARPDMWAGLIESEARDGYGFILKGRVNDIGYQSICAPANLKMYYEAHQEHGSLPWSRIVEPAIHWAENGWTVRPHVHFWWSDQGTFGRAPNYERTGFTPAARALYCRPDGTPKRVGDVVVNRDYGNTLRAIAKGGADVFYSGEIAHTIAVDMKKNDALLSIEDLRAWRTVRNAPLWGDYRGYKVSTNQPPGGGVMLIEMLNILENFDLANLEHNSADYIRLVSEAMKRATIDKDAHVGDPKFVKVPVERLTSKAYAKEMADEIRRGVKANVPRFNSGAVSKDTTHISVLDKNGNCFSMTHSLGMPSGVITPGLGFMYNGCMGVFDPRPGRAGSIAPGKARFSSVVPSIVFKDGKPHLVIGAPGATQIAMGVLHVILNALDFDMTMVEAVSAPRFSATSDAVDISNRIQFRVERELHAQGYPVVRSPYGFGFAAVHGIRIHEDGLDGGADPGHDGVVIAV</sequence>
<dbReference type="Pfam" id="PF01019">
    <property type="entry name" value="G_glu_transpept"/>
    <property type="match status" value="1"/>
</dbReference>
<dbReference type="EC" id="2.3.2.2" evidence="11"/>